<sequence>MYKSPTMPASHTSPLRLKSPLELCPGPKWNCGSLNCTSSILSSVEETGAVSTCPSMLTRTTSEFPPSACCGKSSDSSNLP</sequence>
<reference evidence="1" key="1">
    <citation type="submission" date="2014-09" db="EMBL/GenBank/DDBJ databases">
        <authorList>
            <person name="Magalhaes I.L.F."/>
            <person name="Oliveira U."/>
            <person name="Santos F.R."/>
            <person name="Vidigal T.H.D.A."/>
            <person name="Brescovit A.D."/>
            <person name="Santos A.J."/>
        </authorList>
    </citation>
    <scope>NUCLEOTIDE SEQUENCE</scope>
    <source>
        <tissue evidence="1">Shoot tissue taken approximately 20 cm above the soil surface</tissue>
    </source>
</reference>
<reference evidence="1" key="2">
    <citation type="journal article" date="2015" name="Data Brief">
        <title>Shoot transcriptome of the giant reed, Arundo donax.</title>
        <authorList>
            <person name="Barrero R.A."/>
            <person name="Guerrero F.D."/>
            <person name="Moolhuijzen P."/>
            <person name="Goolsby J.A."/>
            <person name="Tidwell J."/>
            <person name="Bellgard S.E."/>
            <person name="Bellgard M.I."/>
        </authorList>
    </citation>
    <scope>NUCLEOTIDE SEQUENCE</scope>
    <source>
        <tissue evidence="1">Shoot tissue taken approximately 20 cm above the soil surface</tissue>
    </source>
</reference>
<evidence type="ECO:0000313" key="1">
    <source>
        <dbReference type="EMBL" id="JAE32624.1"/>
    </source>
</evidence>
<dbReference type="AlphaFoldDB" id="A0A0A9HA14"/>
<organism evidence="1">
    <name type="scientific">Arundo donax</name>
    <name type="common">Giant reed</name>
    <name type="synonym">Donax arundinaceus</name>
    <dbReference type="NCBI Taxonomy" id="35708"/>
    <lineage>
        <taxon>Eukaryota</taxon>
        <taxon>Viridiplantae</taxon>
        <taxon>Streptophyta</taxon>
        <taxon>Embryophyta</taxon>
        <taxon>Tracheophyta</taxon>
        <taxon>Spermatophyta</taxon>
        <taxon>Magnoliopsida</taxon>
        <taxon>Liliopsida</taxon>
        <taxon>Poales</taxon>
        <taxon>Poaceae</taxon>
        <taxon>PACMAD clade</taxon>
        <taxon>Arundinoideae</taxon>
        <taxon>Arundineae</taxon>
        <taxon>Arundo</taxon>
    </lineage>
</organism>
<dbReference type="EMBL" id="GBRH01165272">
    <property type="protein sequence ID" value="JAE32624.1"/>
    <property type="molecule type" value="Transcribed_RNA"/>
</dbReference>
<protein>
    <submittedName>
        <fullName evidence="1">Uncharacterized protein</fullName>
    </submittedName>
</protein>
<name>A0A0A9HA14_ARUDO</name>
<accession>A0A0A9HA14</accession>
<proteinExistence type="predicted"/>